<dbReference type="InterPro" id="IPR009057">
    <property type="entry name" value="Homeodomain-like_sf"/>
</dbReference>
<evidence type="ECO:0000313" key="4">
    <source>
        <dbReference type="Proteomes" id="UP001162029"/>
    </source>
</evidence>
<dbReference type="GO" id="GO:0006338">
    <property type="term" value="P:chromatin remodeling"/>
    <property type="evidence" value="ECO:0007669"/>
    <property type="project" value="TreeGrafter"/>
</dbReference>
<keyword evidence="4" id="KW-1185">Reference proteome</keyword>
<dbReference type="Pfam" id="PF04433">
    <property type="entry name" value="SWIRM"/>
    <property type="match status" value="1"/>
</dbReference>
<dbReference type="InterPro" id="IPR055141">
    <property type="entry name" value="TADA2A_B-like_dom"/>
</dbReference>
<gene>
    <name evidence="3" type="ORF">PDE001_LOCUS5718</name>
</gene>
<feature type="domain" description="SWIRM" evidence="2">
    <location>
        <begin position="157"/>
        <end position="252"/>
    </location>
</feature>
<dbReference type="PANTHER" id="PTHR12374">
    <property type="entry name" value="TRANSCRIPTIONAL ADAPTOR 2 ADA2 -RELATED"/>
    <property type="match status" value="1"/>
</dbReference>
<dbReference type="GO" id="GO:0006357">
    <property type="term" value="P:regulation of transcription by RNA polymerase II"/>
    <property type="evidence" value="ECO:0007669"/>
    <property type="project" value="TreeGrafter"/>
</dbReference>
<dbReference type="Proteomes" id="UP001162029">
    <property type="component" value="Unassembled WGS sequence"/>
</dbReference>
<dbReference type="Gene3D" id="1.10.10.10">
    <property type="entry name" value="Winged helix-like DNA-binding domain superfamily/Winged helix DNA-binding domain"/>
    <property type="match status" value="1"/>
</dbReference>
<dbReference type="AlphaFoldDB" id="A0AAV0UCG3"/>
<accession>A0AAV0UCG3</accession>
<feature type="compositionally biased region" description="Basic and acidic residues" evidence="1">
    <location>
        <begin position="262"/>
        <end position="276"/>
    </location>
</feature>
<dbReference type="PANTHER" id="PTHR12374:SF20">
    <property type="entry name" value="TRANSCRIPTIONAL ADAPTER 2-ALPHA"/>
    <property type="match status" value="1"/>
</dbReference>
<comment type="caution">
    <text evidence="3">The sequence shown here is derived from an EMBL/GenBank/DDBJ whole genome shotgun (WGS) entry which is preliminary data.</text>
</comment>
<dbReference type="GO" id="GO:0003713">
    <property type="term" value="F:transcription coactivator activity"/>
    <property type="evidence" value="ECO:0007669"/>
    <property type="project" value="TreeGrafter"/>
</dbReference>
<name>A0AAV0UCG3_9STRA</name>
<evidence type="ECO:0000256" key="1">
    <source>
        <dbReference type="SAM" id="MobiDB-lite"/>
    </source>
</evidence>
<dbReference type="GO" id="GO:0005634">
    <property type="term" value="C:nucleus"/>
    <property type="evidence" value="ECO:0007669"/>
    <property type="project" value="TreeGrafter"/>
</dbReference>
<sequence length="301" mass="34891">MEFSDMDHPTERDLKLKVIQIYNRKLKKRMERKKFVVERGLLDYKLHQHTERKRPKEERELLAQVRPFARFQTPEEHDNFVEGLITAMRLKKQILLLQEYRRNGVRTLAEAELYDADKKKRDLDQAIQKQRDSVSYLYESGRTTSARDRANRWQNGRGANGETATFSIEGTPGCHLLTPKEKELCSKLKLLPKHYLVIKDALVRECFRLGYLTKKMAKETVQIDVNKTGQVYDFFVKCGWVKSENATTTVSPSLKSLNIKSSKKDKESVEVTKRESASIIATKEGQKAATPAKRKADEMQP</sequence>
<dbReference type="FunFam" id="1.10.10.10:FF:000087">
    <property type="entry name" value="Transcriptional adapter 2"/>
    <property type="match status" value="1"/>
</dbReference>
<reference evidence="3" key="1">
    <citation type="submission" date="2022-12" db="EMBL/GenBank/DDBJ databases">
        <authorList>
            <person name="Webb A."/>
        </authorList>
    </citation>
    <scope>NUCLEOTIDE SEQUENCE</scope>
    <source>
        <strain evidence="3">Pd1</strain>
    </source>
</reference>
<protein>
    <recommendedName>
        <fullName evidence="2">SWIRM domain-containing protein</fullName>
    </recommendedName>
</protein>
<dbReference type="InterPro" id="IPR036388">
    <property type="entry name" value="WH-like_DNA-bd_sf"/>
</dbReference>
<dbReference type="PROSITE" id="PS50934">
    <property type="entry name" value="SWIRM"/>
    <property type="match status" value="1"/>
</dbReference>
<dbReference type="InterPro" id="IPR007526">
    <property type="entry name" value="SWIRM"/>
</dbReference>
<dbReference type="EMBL" id="CANTFM010001064">
    <property type="protein sequence ID" value="CAI5734456.1"/>
    <property type="molecule type" value="Genomic_DNA"/>
</dbReference>
<dbReference type="SUPFAM" id="SSF46689">
    <property type="entry name" value="Homeodomain-like"/>
    <property type="match status" value="1"/>
</dbReference>
<feature type="region of interest" description="Disordered" evidence="1">
    <location>
        <begin position="260"/>
        <end position="301"/>
    </location>
</feature>
<dbReference type="Pfam" id="PF22941">
    <property type="entry name" value="TADA2A-like_3rd"/>
    <property type="match status" value="1"/>
</dbReference>
<proteinExistence type="predicted"/>
<dbReference type="GO" id="GO:0003682">
    <property type="term" value="F:chromatin binding"/>
    <property type="evidence" value="ECO:0007669"/>
    <property type="project" value="TreeGrafter"/>
</dbReference>
<evidence type="ECO:0000313" key="3">
    <source>
        <dbReference type="EMBL" id="CAI5734456.1"/>
    </source>
</evidence>
<organism evidence="3 4">
    <name type="scientific">Peronospora destructor</name>
    <dbReference type="NCBI Taxonomy" id="86335"/>
    <lineage>
        <taxon>Eukaryota</taxon>
        <taxon>Sar</taxon>
        <taxon>Stramenopiles</taxon>
        <taxon>Oomycota</taxon>
        <taxon>Peronosporomycetes</taxon>
        <taxon>Peronosporales</taxon>
        <taxon>Peronosporaceae</taxon>
        <taxon>Peronospora</taxon>
    </lineage>
</organism>
<evidence type="ECO:0000259" key="2">
    <source>
        <dbReference type="PROSITE" id="PS50934"/>
    </source>
</evidence>